<dbReference type="InterPro" id="IPR038305">
    <property type="entry name" value="HeLo_sf"/>
</dbReference>
<feature type="domain" description="Protein kinase" evidence="1">
    <location>
        <begin position="226"/>
        <end position="515"/>
    </location>
</feature>
<dbReference type="EMBL" id="LKCN02000011">
    <property type="protein sequence ID" value="RCI10928.1"/>
    <property type="molecule type" value="Genomic_DNA"/>
</dbReference>
<dbReference type="PANTHER" id="PTHR37542">
    <property type="entry name" value="HELO DOMAIN-CONTAINING PROTEIN-RELATED"/>
    <property type="match status" value="1"/>
</dbReference>
<gene>
    <name evidence="2" type="ORF">L249_5167</name>
</gene>
<dbReference type="OrthoDB" id="1911848at2759"/>
<dbReference type="PROSITE" id="PS50011">
    <property type="entry name" value="PROTEIN_KINASE_DOM"/>
    <property type="match status" value="1"/>
</dbReference>
<dbReference type="InterPro" id="IPR029498">
    <property type="entry name" value="HeLo_dom"/>
</dbReference>
<sequence>MALEFQIGAAGLGLGAFSAALDLLSSCSSIYNLWKSAEGLDVQLETLRAFLMLQQALLEQWQRDWLDMSVSDPRAVNRRLLLKQHQPTVERTLGTVQKLLRELEPLRKTACGTQKKSLSATERLQWLAREAASSEKVLADIDTLLSSLYRLFPVWTPNPDASAAIVALEHIPNVVSTPGATLNKAINLRQLRRGLDRDLEQRAAGFLQSMPKTDLDLASSQVDITEHDSTTAGLRSFGLLDKASKVMVEWKKYDSSWRGQKGIRMRGRIRNIAQFLHADSKPDELLTPRCVGVFDDVEHSRYGFVFSLPSDAGATIMSLKQLLDHRTPETLPSLEDRYRVAYHVGLSLAMLHTAGWLHKSIRSHNVLFCVRNGRPVWKRPYLAGFDFSRPDAVDESSEKPDQSARFNLYRHPLAQGCPGEDYRKGFDVYSFGVVLVELGLWRSAWKLWVDGMSATAYKDCLVAKSRDWLAHSMGNLFQDVALKCLTGELETRKGPMQQVFCVEAVEVLGRLMADA</sequence>
<dbReference type="Pfam" id="PF14479">
    <property type="entry name" value="HeLo"/>
    <property type="match status" value="1"/>
</dbReference>
<dbReference type="GO" id="GO:0005524">
    <property type="term" value="F:ATP binding"/>
    <property type="evidence" value="ECO:0007669"/>
    <property type="project" value="InterPro"/>
</dbReference>
<dbReference type="Gene3D" id="1.10.510.10">
    <property type="entry name" value="Transferase(Phosphotransferase) domain 1"/>
    <property type="match status" value="1"/>
</dbReference>
<proteinExistence type="predicted"/>
<name>A0A367L930_9HYPO</name>
<dbReference type="GO" id="GO:0004672">
    <property type="term" value="F:protein kinase activity"/>
    <property type="evidence" value="ECO:0007669"/>
    <property type="project" value="InterPro"/>
</dbReference>
<dbReference type="SUPFAM" id="SSF56112">
    <property type="entry name" value="Protein kinase-like (PK-like)"/>
    <property type="match status" value="1"/>
</dbReference>
<dbReference type="Proteomes" id="UP000253664">
    <property type="component" value="Unassembled WGS sequence"/>
</dbReference>
<dbReference type="STRING" id="1330021.A0A367L930"/>
<dbReference type="Gene3D" id="1.20.120.1020">
    <property type="entry name" value="Prion-inhibition and propagation, HeLo domain"/>
    <property type="match status" value="1"/>
</dbReference>
<dbReference type="InterPro" id="IPR011009">
    <property type="entry name" value="Kinase-like_dom_sf"/>
</dbReference>
<evidence type="ECO:0000313" key="2">
    <source>
        <dbReference type="EMBL" id="RCI10928.1"/>
    </source>
</evidence>
<evidence type="ECO:0000313" key="3">
    <source>
        <dbReference type="Proteomes" id="UP000253664"/>
    </source>
</evidence>
<keyword evidence="3" id="KW-1185">Reference proteome</keyword>
<dbReference type="AlphaFoldDB" id="A0A367L930"/>
<evidence type="ECO:0000259" key="1">
    <source>
        <dbReference type="PROSITE" id="PS50011"/>
    </source>
</evidence>
<comment type="caution">
    <text evidence="2">The sequence shown here is derived from an EMBL/GenBank/DDBJ whole genome shotgun (WGS) entry which is preliminary data.</text>
</comment>
<dbReference type="InterPro" id="IPR000719">
    <property type="entry name" value="Prot_kinase_dom"/>
</dbReference>
<organism evidence="2 3">
    <name type="scientific">Ophiocordyceps polyrhachis-furcata BCC 54312</name>
    <dbReference type="NCBI Taxonomy" id="1330021"/>
    <lineage>
        <taxon>Eukaryota</taxon>
        <taxon>Fungi</taxon>
        <taxon>Dikarya</taxon>
        <taxon>Ascomycota</taxon>
        <taxon>Pezizomycotina</taxon>
        <taxon>Sordariomycetes</taxon>
        <taxon>Hypocreomycetidae</taxon>
        <taxon>Hypocreales</taxon>
        <taxon>Ophiocordycipitaceae</taxon>
        <taxon>Ophiocordyceps</taxon>
    </lineage>
</organism>
<reference evidence="2 3" key="1">
    <citation type="journal article" date="2015" name="BMC Genomics">
        <title>Insights from the genome of Ophiocordyceps polyrhachis-furcata to pathogenicity and host specificity in insect fungi.</title>
        <authorList>
            <person name="Wichadakul D."/>
            <person name="Kobmoo N."/>
            <person name="Ingsriswang S."/>
            <person name="Tangphatsornruang S."/>
            <person name="Chantasingh D."/>
            <person name="Luangsa-ard J.J."/>
            <person name="Eurwilaichitr L."/>
        </authorList>
    </citation>
    <scope>NUCLEOTIDE SEQUENCE [LARGE SCALE GENOMIC DNA]</scope>
    <source>
        <strain evidence="2 3">BCC 54312</strain>
    </source>
</reference>
<accession>A0A367L930</accession>
<protein>
    <recommendedName>
        <fullName evidence="1">Protein kinase domain-containing protein</fullName>
    </recommendedName>
</protein>